<evidence type="ECO:0000313" key="2">
    <source>
        <dbReference type="Proteomes" id="UP000225322"/>
    </source>
</evidence>
<accession>A0A0K1LLP5</accession>
<protein>
    <submittedName>
        <fullName evidence="1">Uncharacterized protein</fullName>
    </submittedName>
</protein>
<proteinExistence type="predicted"/>
<keyword evidence="2" id="KW-1185">Reference proteome</keyword>
<sequence>MSKINRRGLFGLLFGGAAAAALPKSAVAAVAPAPLSAKYALSLDTAGHITGFKAVQPFRMEQGFVVVAENFGFVDPSAPLKQPTAKNVRIAR</sequence>
<name>A0A0K1LLP5_9CAUD</name>
<reference evidence="1 2" key="1">
    <citation type="journal article" date="2015" name="Genome Announc.">
        <title>Complete Genome Sequence of Caulobacter crescentus Siphophage Sansa.</title>
        <authorList>
            <person name="Vara L."/>
            <person name="Kane A.A."/>
            <person name="Cahill J.L."/>
            <person name="Rasche E.S."/>
            <person name="Kuty Everett G.F."/>
        </authorList>
    </citation>
    <scope>NUCLEOTIDE SEQUENCE [LARGE SCALE GENOMIC DNA]</scope>
</reference>
<dbReference type="PROSITE" id="PS51318">
    <property type="entry name" value="TAT"/>
    <property type="match status" value="1"/>
</dbReference>
<organism evidence="1 2">
    <name type="scientific">Caulobacter phage Sansa</name>
    <dbReference type="NCBI Taxonomy" id="1675600"/>
    <lineage>
        <taxon>Viruses</taxon>
        <taxon>Duplodnaviria</taxon>
        <taxon>Heunggongvirae</taxon>
        <taxon>Uroviricota</taxon>
        <taxon>Caudoviricetes</taxon>
        <taxon>Sansavirus</taxon>
        <taxon>Sansavirus sansa</taxon>
        <taxon>Caulobacter virus Sansa</taxon>
    </lineage>
</organism>
<dbReference type="Proteomes" id="UP000225322">
    <property type="component" value="Segment"/>
</dbReference>
<dbReference type="EMBL" id="KT001913">
    <property type="protein sequence ID" value="AKU43422.1"/>
    <property type="molecule type" value="Genomic_DNA"/>
</dbReference>
<dbReference type="InterPro" id="IPR006311">
    <property type="entry name" value="TAT_signal"/>
</dbReference>
<evidence type="ECO:0000313" key="1">
    <source>
        <dbReference type="EMBL" id="AKU43422.1"/>
    </source>
</evidence>
<gene>
    <name evidence="1" type="ORF">CPT_Sansa18</name>
</gene>